<sequence>MNQARCNWMPWQSKAANAVDRVSNKDKNSKPKSWNKYRGRSGSRQQHGGKAKNDKEQKPVMWEMAEYTHMPDKTAQFKSSNAERGTTLQNTDMCSGGSLMNWCHEMWPSVPLAKALNLKDLISSLEGMKDNLPTSDEEFGFLQKLLQSREIKALMQVHQAVATSSDDNASGPVLGNMEDVVNDVLDEIEGLAAKYREARELFEMLQNPHFQVRFFFCYVGWEVDLHSSSLI</sequence>
<reference evidence="1" key="1">
    <citation type="submission" date="2020-11" db="EMBL/GenBank/DDBJ databases">
        <authorList>
            <person name="Tran Van P."/>
        </authorList>
    </citation>
    <scope>NUCLEOTIDE SEQUENCE</scope>
</reference>
<dbReference type="InterPro" id="IPR014775">
    <property type="entry name" value="L27_C"/>
</dbReference>
<dbReference type="AlphaFoldDB" id="A0A7R8ZQN8"/>
<evidence type="ECO:0000313" key="1">
    <source>
        <dbReference type="EMBL" id="CAD7233518.1"/>
    </source>
</evidence>
<accession>A0A7R8ZQN8</accession>
<dbReference type="EMBL" id="OB666430">
    <property type="protein sequence ID" value="CAD7233518.1"/>
    <property type="molecule type" value="Genomic_DNA"/>
</dbReference>
<dbReference type="Pfam" id="PF02828">
    <property type="entry name" value="L27"/>
    <property type="match status" value="1"/>
</dbReference>
<organism evidence="1">
    <name type="scientific">Cyprideis torosa</name>
    <dbReference type="NCBI Taxonomy" id="163714"/>
    <lineage>
        <taxon>Eukaryota</taxon>
        <taxon>Metazoa</taxon>
        <taxon>Ecdysozoa</taxon>
        <taxon>Arthropoda</taxon>
        <taxon>Crustacea</taxon>
        <taxon>Oligostraca</taxon>
        <taxon>Ostracoda</taxon>
        <taxon>Podocopa</taxon>
        <taxon>Podocopida</taxon>
        <taxon>Cytherocopina</taxon>
        <taxon>Cytheroidea</taxon>
        <taxon>Cytherideidae</taxon>
        <taxon>Cyprideis</taxon>
    </lineage>
</organism>
<dbReference type="OrthoDB" id="439127at2759"/>
<dbReference type="InterPro" id="IPR004172">
    <property type="entry name" value="L27_dom"/>
</dbReference>
<protein>
    <submittedName>
        <fullName evidence="1">Uncharacterized protein</fullName>
    </submittedName>
</protein>
<dbReference type="Gene3D" id="1.10.287.650">
    <property type="entry name" value="L27 domain"/>
    <property type="match status" value="1"/>
</dbReference>
<feature type="non-terminal residue" evidence="1">
    <location>
        <position position="231"/>
    </location>
</feature>
<gene>
    <name evidence="1" type="ORF">CTOB1V02_LOCUS11339</name>
</gene>
<dbReference type="PROSITE" id="PS51022">
    <property type="entry name" value="L27"/>
    <property type="match status" value="1"/>
</dbReference>
<name>A0A7R8ZQN8_9CRUS</name>
<dbReference type="GO" id="GO:0030054">
    <property type="term" value="C:cell junction"/>
    <property type="evidence" value="ECO:0007669"/>
    <property type="project" value="UniProtKB-ARBA"/>
</dbReference>
<proteinExistence type="predicted"/>